<sequence length="56" mass="6249">MSLVKICSAALENFWHTKSRLTGISTLSGNPGPCQTKIALDEKSQKAIKFTERWLL</sequence>
<dbReference type="AlphaFoldDB" id="A0A150JN90"/>
<gene>
    <name evidence="1" type="ORF">B4098_2447</name>
</gene>
<protein>
    <submittedName>
        <fullName evidence="1">Uncharacterized protein</fullName>
    </submittedName>
</protein>
<reference evidence="1 2" key="1">
    <citation type="submission" date="2016-01" db="EMBL/GenBank/DDBJ databases">
        <title>Genome Sequences of Twelve Sporeforming Bacillus Species Isolated from Foods.</title>
        <authorList>
            <person name="Berendsen E.M."/>
            <person name="Wells-Bennik M.H."/>
            <person name="Krawcyk A.O."/>
            <person name="De Jong A."/>
            <person name="Holsappel S."/>
            <person name="Eijlander R.T."/>
            <person name="Kuipers O.P."/>
        </authorList>
    </citation>
    <scope>NUCLEOTIDE SEQUENCE [LARGE SCALE GENOMIC DNA]</scope>
    <source>
        <strain evidence="1 2">B4098</strain>
    </source>
</reference>
<evidence type="ECO:0000313" key="1">
    <source>
        <dbReference type="EMBL" id="KYC58755.1"/>
    </source>
</evidence>
<dbReference type="Proteomes" id="UP000075288">
    <property type="component" value="Unassembled WGS sequence"/>
</dbReference>
<evidence type="ECO:0000313" key="2">
    <source>
        <dbReference type="Proteomes" id="UP000075288"/>
    </source>
</evidence>
<name>A0A150JN90_HEYCO</name>
<proteinExistence type="predicted"/>
<comment type="caution">
    <text evidence="1">The sequence shown here is derived from an EMBL/GenBank/DDBJ whole genome shotgun (WGS) entry which is preliminary data.</text>
</comment>
<accession>A0A150JN90</accession>
<organism evidence="1 2">
    <name type="scientific">Heyndrickxia coagulans</name>
    <name type="common">Weizmannia coagulans</name>
    <dbReference type="NCBI Taxonomy" id="1398"/>
    <lineage>
        <taxon>Bacteria</taxon>
        <taxon>Bacillati</taxon>
        <taxon>Bacillota</taxon>
        <taxon>Bacilli</taxon>
        <taxon>Bacillales</taxon>
        <taxon>Bacillaceae</taxon>
        <taxon>Heyndrickxia</taxon>
    </lineage>
</organism>
<dbReference type="EMBL" id="LQYG01000120">
    <property type="protein sequence ID" value="KYC58755.1"/>
    <property type="molecule type" value="Genomic_DNA"/>
</dbReference>